<sequence length="55" mass="5940">MVQVKIKSSGNSILFSLCDLLTCVNEYPRDANADAALSNHTCYASCVVKRSAFLA</sequence>
<dbReference type="Proteomes" id="UP000055048">
    <property type="component" value="Unassembled WGS sequence"/>
</dbReference>
<gene>
    <name evidence="1" type="ORF">T05_11927</name>
</gene>
<organism evidence="1 2">
    <name type="scientific">Trichinella murrelli</name>
    <dbReference type="NCBI Taxonomy" id="144512"/>
    <lineage>
        <taxon>Eukaryota</taxon>
        <taxon>Metazoa</taxon>
        <taxon>Ecdysozoa</taxon>
        <taxon>Nematoda</taxon>
        <taxon>Enoplea</taxon>
        <taxon>Dorylaimia</taxon>
        <taxon>Trichinellida</taxon>
        <taxon>Trichinellidae</taxon>
        <taxon>Trichinella</taxon>
    </lineage>
</organism>
<name>A0A0V0TZQ0_9BILA</name>
<proteinExistence type="predicted"/>
<reference evidence="1 2" key="1">
    <citation type="submission" date="2015-01" db="EMBL/GenBank/DDBJ databases">
        <title>Evolution of Trichinella species and genotypes.</title>
        <authorList>
            <person name="Korhonen P.K."/>
            <person name="Edoardo P."/>
            <person name="Giuseppe L.R."/>
            <person name="Gasser R.B."/>
        </authorList>
    </citation>
    <scope>NUCLEOTIDE SEQUENCE [LARGE SCALE GENOMIC DNA]</scope>
    <source>
        <strain evidence="1">ISS417</strain>
    </source>
</reference>
<dbReference type="EMBL" id="JYDJ01000094">
    <property type="protein sequence ID" value="KRX44507.1"/>
    <property type="molecule type" value="Genomic_DNA"/>
</dbReference>
<dbReference type="AlphaFoldDB" id="A0A0V0TZQ0"/>
<evidence type="ECO:0000313" key="2">
    <source>
        <dbReference type="Proteomes" id="UP000055048"/>
    </source>
</evidence>
<accession>A0A0V0TZQ0</accession>
<protein>
    <submittedName>
        <fullName evidence="1">Uncharacterized protein</fullName>
    </submittedName>
</protein>
<evidence type="ECO:0000313" key="1">
    <source>
        <dbReference type="EMBL" id="KRX44507.1"/>
    </source>
</evidence>
<comment type="caution">
    <text evidence="1">The sequence shown here is derived from an EMBL/GenBank/DDBJ whole genome shotgun (WGS) entry which is preliminary data.</text>
</comment>
<keyword evidence="2" id="KW-1185">Reference proteome</keyword>